<protein>
    <submittedName>
        <fullName evidence="2">DUF2807 domain-containing protein</fullName>
    </submittedName>
</protein>
<dbReference type="EMBL" id="JANWGH010000002">
    <property type="protein sequence ID" value="MCS5490627.1"/>
    <property type="molecule type" value="Genomic_DNA"/>
</dbReference>
<dbReference type="Proteomes" id="UP001206788">
    <property type="component" value="Unassembled WGS sequence"/>
</dbReference>
<name>A0ABT2G9L3_9BACT</name>
<organism evidence="2 3">
    <name type="scientific">Algoriphagus limi</name>
    <dbReference type="NCBI Taxonomy" id="2975273"/>
    <lineage>
        <taxon>Bacteria</taxon>
        <taxon>Pseudomonadati</taxon>
        <taxon>Bacteroidota</taxon>
        <taxon>Cytophagia</taxon>
        <taxon>Cytophagales</taxon>
        <taxon>Cyclobacteriaceae</taxon>
        <taxon>Algoriphagus</taxon>
    </lineage>
</organism>
<dbReference type="PROSITE" id="PS51257">
    <property type="entry name" value="PROKAR_LIPOPROTEIN"/>
    <property type="match status" value="1"/>
</dbReference>
<evidence type="ECO:0000313" key="2">
    <source>
        <dbReference type="EMBL" id="MCS5490627.1"/>
    </source>
</evidence>
<feature type="domain" description="Putative auto-transporter adhesin head GIN" evidence="1">
    <location>
        <begin position="43"/>
        <end position="201"/>
    </location>
</feature>
<keyword evidence="3" id="KW-1185">Reference proteome</keyword>
<sequence length="217" mass="23912">MKNYIFKTSLFLIGFSMLMGCDLTNDFLGSEDLVTIERDLNSFQNIIAGENITVKITQGPIQQILATTNTNMTENLITKVEDNTLKISLKNGSYKNSTFILDIQIPDLKKLKFKDAAEGELFMISDMLSIEMQDASKLNLNGNSSILNIELSDASKLFGFGFLANTANVSLKDASKLEIEVLDILQGKASDAAKIIYKGNPIIDINTKDAAKVIKEN</sequence>
<evidence type="ECO:0000259" key="1">
    <source>
        <dbReference type="Pfam" id="PF10988"/>
    </source>
</evidence>
<proteinExistence type="predicted"/>
<reference evidence="2 3" key="1">
    <citation type="submission" date="2022-08" db="EMBL/GenBank/DDBJ databases">
        <title>Algoriphagus sp. CAU 1643 isolated from mud.</title>
        <authorList>
            <person name="Kim W."/>
        </authorList>
    </citation>
    <scope>NUCLEOTIDE SEQUENCE [LARGE SCALE GENOMIC DNA]</scope>
    <source>
        <strain evidence="2 3">CAU 1643</strain>
    </source>
</reference>
<dbReference type="Pfam" id="PF10988">
    <property type="entry name" value="DUF2807"/>
    <property type="match status" value="1"/>
</dbReference>
<comment type="caution">
    <text evidence="2">The sequence shown here is derived from an EMBL/GenBank/DDBJ whole genome shotgun (WGS) entry which is preliminary data.</text>
</comment>
<dbReference type="RefSeq" id="WP_259414328.1">
    <property type="nucleotide sequence ID" value="NZ_JANWGH010000002.1"/>
</dbReference>
<accession>A0ABT2G9L3</accession>
<dbReference type="InterPro" id="IPR021255">
    <property type="entry name" value="DUF2807"/>
</dbReference>
<evidence type="ECO:0000313" key="3">
    <source>
        <dbReference type="Proteomes" id="UP001206788"/>
    </source>
</evidence>
<dbReference type="Gene3D" id="2.160.20.120">
    <property type="match status" value="2"/>
</dbReference>
<gene>
    <name evidence="2" type="ORF">NY014_09315</name>
</gene>